<evidence type="ECO:0000256" key="5">
    <source>
        <dbReference type="ARBA" id="ARBA00022842"/>
    </source>
</evidence>
<dbReference type="GO" id="GO:0043571">
    <property type="term" value="P:maintenance of CRISPR repeat elements"/>
    <property type="evidence" value="ECO:0007669"/>
    <property type="project" value="InterPro"/>
</dbReference>
<dbReference type="InterPro" id="IPR021127">
    <property type="entry name" value="CRISPR_associated_Cas2"/>
</dbReference>
<evidence type="ECO:0000256" key="4">
    <source>
        <dbReference type="ARBA" id="ARBA00022801"/>
    </source>
</evidence>
<sequence length="158" mass="19022">MSIASEILEELWNTELRYKGVRVNLFGIPRFSKYPQRSIRTTMDRLKKKGIIEKELAGIVLSKYGKEYVKRKYDSLKQFENPGNLSKDRTLLVMFDIPTEKKSHREWLRWHLKKFNYVMVQKSAWVGPYPLPKEFNQYLKRIKLDKCIKTFKLDKPYK</sequence>
<protein>
    <recommendedName>
        <fullName evidence="7">Transcriptional repressor PaaX-like central Cas2-like domain-containing protein</fullName>
    </recommendedName>
</protein>
<dbReference type="InterPro" id="IPR036388">
    <property type="entry name" value="WH-like_DNA-bd_sf"/>
</dbReference>
<dbReference type="InterPro" id="IPR048846">
    <property type="entry name" value="PaaX-like_central"/>
</dbReference>
<evidence type="ECO:0000313" key="8">
    <source>
        <dbReference type="EMBL" id="KKP66882.1"/>
    </source>
</evidence>
<keyword evidence="1" id="KW-0540">Nuclease</keyword>
<evidence type="ECO:0000256" key="6">
    <source>
        <dbReference type="ARBA" id="ARBA00023118"/>
    </source>
</evidence>
<evidence type="ECO:0000313" key="9">
    <source>
        <dbReference type="Proteomes" id="UP000034952"/>
    </source>
</evidence>
<evidence type="ECO:0000256" key="1">
    <source>
        <dbReference type="ARBA" id="ARBA00022722"/>
    </source>
</evidence>
<dbReference type="EMBL" id="LBPY01000002">
    <property type="protein sequence ID" value="KKP66882.1"/>
    <property type="molecule type" value="Genomic_DNA"/>
</dbReference>
<gene>
    <name evidence="8" type="ORF">UR64_C0002G0098</name>
</gene>
<keyword evidence="6" id="KW-0051">Antiviral defense</keyword>
<dbReference type="InterPro" id="IPR036390">
    <property type="entry name" value="WH_DNA-bd_sf"/>
</dbReference>
<dbReference type="AlphaFoldDB" id="A0A0G0EHU6"/>
<dbReference type="Proteomes" id="UP000034952">
    <property type="component" value="Unassembled WGS sequence"/>
</dbReference>
<dbReference type="Gene3D" id="1.10.10.10">
    <property type="entry name" value="Winged helix-like DNA-binding domain superfamily/Winged helix DNA-binding domain"/>
    <property type="match status" value="1"/>
</dbReference>
<name>A0A0G0EHU6_9BACT</name>
<dbReference type="Pfam" id="PF20803">
    <property type="entry name" value="PaaX_M"/>
    <property type="match status" value="1"/>
</dbReference>
<evidence type="ECO:0000256" key="2">
    <source>
        <dbReference type="ARBA" id="ARBA00022723"/>
    </source>
</evidence>
<dbReference type="GO" id="GO:0004521">
    <property type="term" value="F:RNA endonuclease activity"/>
    <property type="evidence" value="ECO:0007669"/>
    <property type="project" value="InterPro"/>
</dbReference>
<keyword evidence="5" id="KW-0460">Magnesium</keyword>
<feature type="domain" description="Transcriptional repressor PaaX-like central Cas2-like" evidence="7">
    <location>
        <begin position="92"/>
        <end position="153"/>
    </location>
</feature>
<comment type="caution">
    <text evidence="8">The sequence shown here is derived from an EMBL/GenBank/DDBJ whole genome shotgun (WGS) entry which is preliminary data.</text>
</comment>
<keyword evidence="2" id="KW-0479">Metal-binding</keyword>
<evidence type="ECO:0000256" key="3">
    <source>
        <dbReference type="ARBA" id="ARBA00022759"/>
    </source>
</evidence>
<dbReference type="NCBIfam" id="TIGR01573">
    <property type="entry name" value="cas2"/>
    <property type="match status" value="1"/>
</dbReference>
<dbReference type="SUPFAM" id="SSF46785">
    <property type="entry name" value="Winged helix' DNA-binding domain"/>
    <property type="match status" value="1"/>
</dbReference>
<proteinExistence type="predicted"/>
<reference evidence="8 9" key="1">
    <citation type="journal article" date="2015" name="Nature">
        <title>rRNA introns, odd ribosomes, and small enigmatic genomes across a large radiation of phyla.</title>
        <authorList>
            <person name="Brown C.T."/>
            <person name="Hug L.A."/>
            <person name="Thomas B.C."/>
            <person name="Sharon I."/>
            <person name="Castelle C.J."/>
            <person name="Singh A."/>
            <person name="Wilkins M.J."/>
            <person name="Williams K.H."/>
            <person name="Banfield J.F."/>
        </authorList>
    </citation>
    <scope>NUCLEOTIDE SEQUENCE [LARGE SCALE GENOMIC DNA]</scope>
</reference>
<organism evidence="8 9">
    <name type="scientific">Candidatus Nomurabacteria bacterium GW2011_GWE1_35_16</name>
    <dbReference type="NCBI Taxonomy" id="1618761"/>
    <lineage>
        <taxon>Bacteria</taxon>
        <taxon>Candidatus Nomuraibacteriota</taxon>
    </lineage>
</organism>
<keyword evidence="3" id="KW-0255">Endonuclease</keyword>
<evidence type="ECO:0000259" key="7">
    <source>
        <dbReference type="Pfam" id="PF20803"/>
    </source>
</evidence>
<accession>A0A0G0EHU6</accession>
<keyword evidence="4" id="KW-0378">Hydrolase</keyword>